<keyword evidence="11" id="KW-1133">Transmembrane helix</keyword>
<comment type="catalytic activity">
    <reaction evidence="15">
        <text>a quinol + 2 Fe(III)-[cytochrome c](out) = a quinone + 2 Fe(II)-[cytochrome c](out) + 2 H(+)(out)</text>
        <dbReference type="Rhea" id="RHEA:11484"/>
        <dbReference type="Rhea" id="RHEA-COMP:10350"/>
        <dbReference type="Rhea" id="RHEA-COMP:14399"/>
        <dbReference type="ChEBI" id="CHEBI:15378"/>
        <dbReference type="ChEBI" id="CHEBI:24646"/>
        <dbReference type="ChEBI" id="CHEBI:29033"/>
        <dbReference type="ChEBI" id="CHEBI:29034"/>
        <dbReference type="ChEBI" id="CHEBI:132124"/>
        <dbReference type="EC" id="7.1.1.8"/>
    </reaction>
</comment>
<sequence length="426" mass="47856">MCMYCTVFKAICYSPTRRHPSLSLSLSLPSLPHTRTHPALPTTKGDDDHNPRTTHKQGSSNMSWSRPICRTALIHSPSSSLSPSSTIKMMSMSMRRYSASPSTTAGPFGANRQDAWKWFAKTTIGCSIAGLALSFTILNDANLAPLYDKMQSIKKLVKSTAKDWGMSISIPLLPEAHAFSLPDHGLHPPHYPWDHHKLWLSYDHASLRRGYQVYREVCAACHSLERIAWRNLVGVTHTENEAKTMAAEYEYEDGPNDRGEMFMRSGKLSDYMPKPYPNEEAARAANAGAYPPDLSCIARARHGEEDYVMALLLGYYDPPAGFKLPEGKHYNPYFPGGAISMARALYDEVVDYEDGTPNNASQLAKDVSAFLAWTSYPEHDERKKMGMKTIVIASVLMGLSIWWKRFKWAYIKSRKIVFKPPKVPEV</sequence>
<gene>
    <name evidence="19" type="ORF">SeMB42_g00902</name>
</gene>
<dbReference type="SUPFAM" id="SSF81496">
    <property type="entry name" value="Cytochrome c1 subunit of cytochrome bc1 complex (Ubiquinol-cytochrome c reductase), transmembrane anchor"/>
    <property type="match status" value="1"/>
</dbReference>
<evidence type="ECO:0000256" key="2">
    <source>
        <dbReference type="ARBA" id="ARBA00006488"/>
    </source>
</evidence>
<dbReference type="Pfam" id="PF02167">
    <property type="entry name" value="Cytochrom_C1"/>
    <property type="match status" value="1"/>
</dbReference>
<dbReference type="InterPro" id="IPR021157">
    <property type="entry name" value="Cyt_c1_TM_anchor_C"/>
</dbReference>
<dbReference type="InterPro" id="IPR036909">
    <property type="entry name" value="Cyt_c-like_dom_sf"/>
</dbReference>
<dbReference type="FunFam" id="1.10.760.10:FF:000002">
    <property type="entry name" value="Cytochrome c1, heme protein"/>
    <property type="match status" value="1"/>
</dbReference>
<dbReference type="PANTHER" id="PTHR10266:SF3">
    <property type="entry name" value="CYTOCHROME C1, HEME PROTEIN, MITOCHONDRIAL"/>
    <property type="match status" value="1"/>
</dbReference>
<feature type="region of interest" description="Disordered" evidence="17">
    <location>
        <begin position="26"/>
        <end position="63"/>
    </location>
</feature>
<dbReference type="FunFam" id="1.20.5.100:FF:000003">
    <property type="entry name" value="Cytochrome c1, heme protein, mitochondrial"/>
    <property type="match status" value="1"/>
</dbReference>
<evidence type="ECO:0000313" key="19">
    <source>
        <dbReference type="EMBL" id="TPX53236.1"/>
    </source>
</evidence>
<evidence type="ECO:0000256" key="13">
    <source>
        <dbReference type="ARBA" id="ARBA00023128"/>
    </source>
</evidence>
<keyword evidence="4" id="KW-0813">Transport</keyword>
<feature type="binding site" description="covalent" evidence="16">
    <location>
        <position position="218"/>
    </location>
    <ligand>
        <name>heme c</name>
        <dbReference type="ChEBI" id="CHEBI:61717"/>
    </ligand>
</feature>
<dbReference type="Proteomes" id="UP000317494">
    <property type="component" value="Unassembled WGS sequence"/>
</dbReference>
<accession>A0A507DNY4</accession>
<comment type="subcellular location">
    <subcellularLocation>
        <location evidence="1">Mitochondrion inner membrane</location>
    </subcellularLocation>
</comment>
<dbReference type="GO" id="GO:0005743">
    <property type="term" value="C:mitochondrial inner membrane"/>
    <property type="evidence" value="ECO:0007669"/>
    <property type="project" value="UniProtKB-SubCell"/>
</dbReference>
<comment type="cofactor">
    <cofactor evidence="16">
        <name>heme c</name>
        <dbReference type="ChEBI" id="CHEBI:61717"/>
    </cofactor>
    <text evidence="16">Binds 1 heme c group covalently per subunit.</text>
</comment>
<dbReference type="GO" id="GO:0020037">
    <property type="term" value="F:heme binding"/>
    <property type="evidence" value="ECO:0007669"/>
    <property type="project" value="InterPro"/>
</dbReference>
<evidence type="ECO:0000256" key="12">
    <source>
        <dbReference type="ARBA" id="ARBA00023004"/>
    </source>
</evidence>
<keyword evidence="12 16" id="KW-0408">Iron</keyword>
<feature type="domain" description="Cytochrome c" evidence="18">
    <location>
        <begin position="205"/>
        <end position="357"/>
    </location>
</feature>
<dbReference type="EC" id="7.1.1.8" evidence="3"/>
<proteinExistence type="inferred from homology"/>
<evidence type="ECO:0000256" key="14">
    <source>
        <dbReference type="ARBA" id="ARBA00023136"/>
    </source>
</evidence>
<evidence type="ECO:0000259" key="18">
    <source>
        <dbReference type="PROSITE" id="PS51007"/>
    </source>
</evidence>
<feature type="binding site" description="covalent" evidence="16">
    <location>
        <position position="222"/>
    </location>
    <ligand>
        <name>heme c</name>
        <dbReference type="ChEBI" id="CHEBI:61717"/>
    </ligand>
</feature>
<keyword evidence="7" id="KW-0812">Transmembrane</keyword>
<evidence type="ECO:0000256" key="9">
    <source>
        <dbReference type="ARBA" id="ARBA00022792"/>
    </source>
</evidence>
<evidence type="ECO:0000256" key="6">
    <source>
        <dbReference type="ARBA" id="ARBA00022660"/>
    </source>
</evidence>
<feature type="binding site" description="covalent" evidence="16">
    <location>
        <position position="221"/>
    </location>
    <ligand>
        <name>heme c</name>
        <dbReference type="ChEBI" id="CHEBI:61717"/>
    </ligand>
</feature>
<dbReference type="STRING" id="286115.A0A507DNY4"/>
<evidence type="ECO:0000256" key="11">
    <source>
        <dbReference type="ARBA" id="ARBA00022989"/>
    </source>
</evidence>
<evidence type="ECO:0000256" key="5">
    <source>
        <dbReference type="ARBA" id="ARBA00022617"/>
    </source>
</evidence>
<dbReference type="PROSITE" id="PS51007">
    <property type="entry name" value="CYTC"/>
    <property type="match status" value="1"/>
</dbReference>
<dbReference type="GO" id="GO:0046872">
    <property type="term" value="F:metal ion binding"/>
    <property type="evidence" value="ECO:0007669"/>
    <property type="project" value="UniProtKB-KW"/>
</dbReference>
<protein>
    <recommendedName>
        <fullName evidence="3">quinol--cytochrome-c reductase</fullName>
        <ecNumber evidence="3">7.1.1.8</ecNumber>
    </recommendedName>
</protein>
<dbReference type="VEuPathDB" id="FungiDB:SeMB42_g00902"/>
<dbReference type="InterPro" id="IPR002326">
    <property type="entry name" value="Cyt_c1"/>
</dbReference>
<keyword evidence="14" id="KW-0472">Membrane</keyword>
<keyword evidence="20" id="KW-1185">Reference proteome</keyword>
<evidence type="ECO:0000256" key="8">
    <source>
        <dbReference type="ARBA" id="ARBA00022723"/>
    </source>
</evidence>
<evidence type="ECO:0000256" key="3">
    <source>
        <dbReference type="ARBA" id="ARBA00012951"/>
    </source>
</evidence>
<keyword evidence="8 16" id="KW-0479">Metal-binding</keyword>
<keyword evidence="10" id="KW-0249">Electron transport</keyword>
<feature type="binding site" description="covalent" evidence="16">
    <location>
        <position position="341"/>
    </location>
    <ligand>
        <name>heme c</name>
        <dbReference type="ChEBI" id="CHEBI:61717"/>
    </ligand>
</feature>
<dbReference type="EMBL" id="QEAN01000020">
    <property type="protein sequence ID" value="TPX53236.1"/>
    <property type="molecule type" value="Genomic_DNA"/>
</dbReference>
<dbReference type="Gene3D" id="1.20.5.100">
    <property type="entry name" value="Cytochrome c1, transmembrane anchor, C-terminal"/>
    <property type="match status" value="1"/>
</dbReference>
<dbReference type="InterPro" id="IPR009056">
    <property type="entry name" value="Cyt_c-like_dom"/>
</dbReference>
<evidence type="ECO:0000256" key="16">
    <source>
        <dbReference type="PIRSR" id="PIRSR602326-1"/>
    </source>
</evidence>
<comment type="similarity">
    <text evidence="2">Belongs to the cytochrome c family.</text>
</comment>
<evidence type="ECO:0000256" key="17">
    <source>
        <dbReference type="SAM" id="MobiDB-lite"/>
    </source>
</evidence>
<dbReference type="PRINTS" id="PR00603">
    <property type="entry name" value="CYTOCHROMEC1"/>
</dbReference>
<dbReference type="PANTHER" id="PTHR10266">
    <property type="entry name" value="CYTOCHROME C1"/>
    <property type="match status" value="1"/>
</dbReference>
<name>A0A507DNY4_9FUNG</name>
<evidence type="ECO:0000313" key="20">
    <source>
        <dbReference type="Proteomes" id="UP000317494"/>
    </source>
</evidence>
<evidence type="ECO:0000256" key="15">
    <source>
        <dbReference type="ARBA" id="ARBA00029351"/>
    </source>
</evidence>
<dbReference type="Gene3D" id="1.10.760.10">
    <property type="entry name" value="Cytochrome c-like domain"/>
    <property type="match status" value="1"/>
</dbReference>
<dbReference type="AlphaFoldDB" id="A0A507DNY4"/>
<keyword evidence="6" id="KW-0679">Respiratory chain</keyword>
<organism evidence="19 20">
    <name type="scientific">Synchytrium endobioticum</name>
    <dbReference type="NCBI Taxonomy" id="286115"/>
    <lineage>
        <taxon>Eukaryota</taxon>
        <taxon>Fungi</taxon>
        <taxon>Fungi incertae sedis</taxon>
        <taxon>Chytridiomycota</taxon>
        <taxon>Chytridiomycota incertae sedis</taxon>
        <taxon>Chytridiomycetes</taxon>
        <taxon>Synchytriales</taxon>
        <taxon>Synchytriaceae</taxon>
        <taxon>Synchytrium</taxon>
    </lineage>
</organism>
<keyword evidence="9" id="KW-0999">Mitochondrion inner membrane</keyword>
<keyword evidence="5 16" id="KW-0349">Heme</keyword>
<dbReference type="SUPFAM" id="SSF46626">
    <property type="entry name" value="Cytochrome c"/>
    <property type="match status" value="1"/>
</dbReference>
<evidence type="ECO:0000256" key="7">
    <source>
        <dbReference type="ARBA" id="ARBA00022692"/>
    </source>
</evidence>
<reference evidence="19 20" key="1">
    <citation type="journal article" date="2019" name="Sci. Rep.">
        <title>Comparative genomics of chytrid fungi reveal insights into the obligate biotrophic and pathogenic lifestyle of Synchytrium endobioticum.</title>
        <authorList>
            <person name="van de Vossenberg B.T.L.H."/>
            <person name="Warris S."/>
            <person name="Nguyen H.D.T."/>
            <person name="van Gent-Pelzer M.P.E."/>
            <person name="Joly D.L."/>
            <person name="van de Geest H.C."/>
            <person name="Bonants P.J.M."/>
            <person name="Smith D.S."/>
            <person name="Levesque C.A."/>
            <person name="van der Lee T.A.J."/>
        </authorList>
    </citation>
    <scope>NUCLEOTIDE SEQUENCE [LARGE SCALE GENOMIC DNA]</scope>
    <source>
        <strain evidence="19 20">MB42</strain>
    </source>
</reference>
<dbReference type="GO" id="GO:0008121">
    <property type="term" value="F:quinol-cytochrome-c reductase activity"/>
    <property type="evidence" value="ECO:0007669"/>
    <property type="project" value="UniProtKB-EC"/>
</dbReference>
<evidence type="ECO:0000256" key="1">
    <source>
        <dbReference type="ARBA" id="ARBA00004273"/>
    </source>
</evidence>
<comment type="caution">
    <text evidence="19">The sequence shown here is derived from an EMBL/GenBank/DDBJ whole genome shotgun (WGS) entry which is preliminary data.</text>
</comment>
<evidence type="ECO:0000256" key="4">
    <source>
        <dbReference type="ARBA" id="ARBA00022448"/>
    </source>
</evidence>
<evidence type="ECO:0000256" key="10">
    <source>
        <dbReference type="ARBA" id="ARBA00022982"/>
    </source>
</evidence>
<keyword evidence="13" id="KW-0496">Mitochondrion</keyword>
<dbReference type="GO" id="GO:0006122">
    <property type="term" value="P:mitochondrial electron transport, ubiquinol to cytochrome c"/>
    <property type="evidence" value="ECO:0007669"/>
    <property type="project" value="TreeGrafter"/>
</dbReference>